<dbReference type="CDD" id="cd05374">
    <property type="entry name" value="17beta-HSD-like_SDR_c"/>
    <property type="match status" value="1"/>
</dbReference>
<dbReference type="EC" id="1.1.1.100" evidence="4"/>
<keyword evidence="2 4" id="KW-0560">Oxidoreductase</keyword>
<dbReference type="PRINTS" id="PR00081">
    <property type="entry name" value="GDHRDH"/>
</dbReference>
<comment type="similarity">
    <text evidence="1 3">Belongs to the short-chain dehydrogenases/reductases (SDR) family.</text>
</comment>
<evidence type="ECO:0000256" key="3">
    <source>
        <dbReference type="RuleBase" id="RU000363"/>
    </source>
</evidence>
<dbReference type="InterPro" id="IPR002347">
    <property type="entry name" value="SDR_fam"/>
</dbReference>
<dbReference type="Pfam" id="PF00106">
    <property type="entry name" value="adh_short"/>
    <property type="match status" value="1"/>
</dbReference>
<gene>
    <name evidence="4" type="primary">fabG_1</name>
    <name evidence="4" type="ORF">VVAX_00408</name>
</gene>
<evidence type="ECO:0000313" key="4">
    <source>
        <dbReference type="EMBL" id="CAA2099777.1"/>
    </source>
</evidence>
<reference evidence="4" key="1">
    <citation type="submission" date="2019-12" db="EMBL/GenBank/DDBJ databases">
        <authorList>
            <person name="Cremers G."/>
        </authorList>
    </citation>
    <scope>NUCLEOTIDE SEQUENCE</scope>
    <source>
        <strain evidence="4">Vvax</strain>
    </source>
</reference>
<dbReference type="InterPro" id="IPR036291">
    <property type="entry name" value="NAD(P)-bd_dom_sf"/>
</dbReference>
<dbReference type="EMBL" id="LR743507">
    <property type="protein sequence ID" value="CAA2099777.1"/>
    <property type="molecule type" value="Genomic_DNA"/>
</dbReference>
<dbReference type="AlphaFoldDB" id="A0A679IU68"/>
<sequence length="292" mass="30923">MTASPTFSSSSSSPRTWFITGVSSGFGRALAQEALAAGHRVVGTLRSEAARAEFDALQPGRSFGRLLDVTHDAEVPRVVAEVEASVGAIDVLVNNAGYGHEGTVEESTLDQLRRQFEVNVFGAVAVGKAVLPFMRARRRGHILNITSMGGIVTFPGLGYYHGSKFALEGISETLGKEVASFGIHVTAVEPGGFRTDWAGRSMVRAPQDIADYAPVMGPVRAARLARSGKQAGDPVKAARAMIRITETANPPAHLLLGPDAMKVVREKLGALQEEIKAWEALSVSTDFAPATA</sequence>
<organism evidence="4">
    <name type="scientific">Variovorax paradoxus</name>
    <dbReference type="NCBI Taxonomy" id="34073"/>
    <lineage>
        <taxon>Bacteria</taxon>
        <taxon>Pseudomonadati</taxon>
        <taxon>Pseudomonadota</taxon>
        <taxon>Betaproteobacteria</taxon>
        <taxon>Burkholderiales</taxon>
        <taxon>Comamonadaceae</taxon>
        <taxon>Variovorax</taxon>
    </lineage>
</organism>
<accession>A0A679IU68</accession>
<evidence type="ECO:0000256" key="1">
    <source>
        <dbReference type="ARBA" id="ARBA00006484"/>
    </source>
</evidence>
<name>A0A679IU68_VARPD</name>
<dbReference type="RefSeq" id="WP_339088170.1">
    <property type="nucleotide sequence ID" value="NZ_LR743507.1"/>
</dbReference>
<protein>
    <submittedName>
        <fullName evidence="4">3-oxoacyl-[acyl-carrier-protein] reductase FabG</fullName>
        <ecNumber evidence="4">1.1.1.100</ecNumber>
    </submittedName>
</protein>
<evidence type="ECO:0000256" key="2">
    <source>
        <dbReference type="ARBA" id="ARBA00023002"/>
    </source>
</evidence>
<proteinExistence type="inferred from homology"/>
<dbReference type="NCBIfam" id="NF004824">
    <property type="entry name" value="PRK06180.1"/>
    <property type="match status" value="1"/>
</dbReference>
<dbReference type="GO" id="GO:0004316">
    <property type="term" value="F:3-oxoacyl-[acyl-carrier-protein] reductase (NADPH) activity"/>
    <property type="evidence" value="ECO:0007669"/>
    <property type="project" value="UniProtKB-EC"/>
</dbReference>
<dbReference type="PRINTS" id="PR00080">
    <property type="entry name" value="SDRFAMILY"/>
</dbReference>
<dbReference type="Gene3D" id="3.40.50.720">
    <property type="entry name" value="NAD(P)-binding Rossmann-like Domain"/>
    <property type="match status" value="1"/>
</dbReference>
<dbReference type="SUPFAM" id="SSF51735">
    <property type="entry name" value="NAD(P)-binding Rossmann-fold domains"/>
    <property type="match status" value="1"/>
</dbReference>
<dbReference type="InterPro" id="IPR051911">
    <property type="entry name" value="SDR_oxidoreductase"/>
</dbReference>
<dbReference type="PANTHER" id="PTHR43976">
    <property type="entry name" value="SHORT CHAIN DEHYDROGENASE"/>
    <property type="match status" value="1"/>
</dbReference>
<dbReference type="PANTHER" id="PTHR43976:SF16">
    <property type="entry name" value="SHORT-CHAIN DEHYDROGENASE_REDUCTASE FAMILY PROTEIN"/>
    <property type="match status" value="1"/>
</dbReference>